<accession>A0A931MXJ5</accession>
<evidence type="ECO:0000313" key="3">
    <source>
        <dbReference type="Proteomes" id="UP000631694"/>
    </source>
</evidence>
<dbReference type="Pfam" id="PF00561">
    <property type="entry name" value="Abhydrolase_1"/>
    <property type="match status" value="1"/>
</dbReference>
<organism evidence="2 3">
    <name type="scientific">Methylobrevis albus</name>
    <dbReference type="NCBI Taxonomy" id="2793297"/>
    <lineage>
        <taxon>Bacteria</taxon>
        <taxon>Pseudomonadati</taxon>
        <taxon>Pseudomonadota</taxon>
        <taxon>Alphaproteobacteria</taxon>
        <taxon>Hyphomicrobiales</taxon>
        <taxon>Pleomorphomonadaceae</taxon>
        <taxon>Methylobrevis</taxon>
    </lineage>
</organism>
<dbReference type="SUPFAM" id="SSF53474">
    <property type="entry name" value="alpha/beta-Hydrolases"/>
    <property type="match status" value="1"/>
</dbReference>
<keyword evidence="3" id="KW-1185">Reference proteome</keyword>
<dbReference type="InterPro" id="IPR000073">
    <property type="entry name" value="AB_hydrolase_1"/>
</dbReference>
<dbReference type="AlphaFoldDB" id="A0A931MXJ5"/>
<evidence type="ECO:0000259" key="1">
    <source>
        <dbReference type="Pfam" id="PF00561"/>
    </source>
</evidence>
<dbReference type="InterPro" id="IPR050471">
    <property type="entry name" value="AB_hydrolase"/>
</dbReference>
<gene>
    <name evidence="2" type="ORF">I5731_15185</name>
</gene>
<dbReference type="GO" id="GO:0016787">
    <property type="term" value="F:hydrolase activity"/>
    <property type="evidence" value="ECO:0007669"/>
    <property type="project" value="UniProtKB-KW"/>
</dbReference>
<dbReference type="Gene3D" id="3.40.50.1820">
    <property type="entry name" value="alpha/beta hydrolase"/>
    <property type="match status" value="1"/>
</dbReference>
<dbReference type="PRINTS" id="PR00111">
    <property type="entry name" value="ABHYDROLASE"/>
</dbReference>
<sequence>MQSADPILMIPGLNCTAALYAAQTARLGSSAPVVIADHRQDDNLAAIAARVLADAPPRFAVVGLSMGGYVAFEILRQAPERVAKLALLDTTARPDTEEASERRRRLIALAEKGGFAEIPGLQVPMLLGRRAAADPAAVGLVHSMAHETGAAAFVRQQRAIIGRPDSRPLLGAIRCPVLVVVGAEDQITPPDLAAEMAEAIPEARKVVVEDTGHLSTIEAPDRLADLLEDFLSK</sequence>
<evidence type="ECO:0000313" key="2">
    <source>
        <dbReference type="EMBL" id="MBH0239168.1"/>
    </source>
</evidence>
<protein>
    <submittedName>
        <fullName evidence="2">Alpha/beta fold hydrolase</fullName>
    </submittedName>
</protein>
<dbReference type="PANTHER" id="PTHR43433:SF4">
    <property type="entry name" value="NON-HEME CHLOROPEROXIDASE-RELATED"/>
    <property type="match status" value="1"/>
</dbReference>
<dbReference type="PANTHER" id="PTHR43433">
    <property type="entry name" value="HYDROLASE, ALPHA/BETA FOLD FAMILY PROTEIN"/>
    <property type="match status" value="1"/>
</dbReference>
<dbReference type="RefSeq" id="WP_197312257.1">
    <property type="nucleotide sequence ID" value="NZ_JADZLT010000053.1"/>
</dbReference>
<dbReference type="Proteomes" id="UP000631694">
    <property type="component" value="Unassembled WGS sequence"/>
</dbReference>
<dbReference type="EMBL" id="JADZLT010000053">
    <property type="protein sequence ID" value="MBH0239168.1"/>
    <property type="molecule type" value="Genomic_DNA"/>
</dbReference>
<keyword evidence="2" id="KW-0378">Hydrolase</keyword>
<reference evidence="2" key="1">
    <citation type="submission" date="2020-12" db="EMBL/GenBank/DDBJ databases">
        <title>Methylobrevis albus sp. nov., isolated from fresh water lack sediment.</title>
        <authorList>
            <person name="Zou Q."/>
        </authorList>
    </citation>
    <scope>NUCLEOTIDE SEQUENCE</scope>
    <source>
        <strain evidence="2">L22</strain>
    </source>
</reference>
<name>A0A931MXJ5_9HYPH</name>
<feature type="domain" description="AB hydrolase-1" evidence="1">
    <location>
        <begin position="57"/>
        <end position="220"/>
    </location>
</feature>
<dbReference type="InterPro" id="IPR029058">
    <property type="entry name" value="AB_hydrolase_fold"/>
</dbReference>
<proteinExistence type="predicted"/>
<comment type="caution">
    <text evidence="2">The sequence shown here is derived from an EMBL/GenBank/DDBJ whole genome shotgun (WGS) entry which is preliminary data.</text>
</comment>